<dbReference type="PATRIC" id="fig|28229.3.peg.540"/>
<dbReference type="OrthoDB" id="6199084at2"/>
<feature type="transmembrane region" description="Helical" evidence="1">
    <location>
        <begin position="45"/>
        <end position="66"/>
    </location>
</feature>
<dbReference type="InterPro" id="IPR025695">
    <property type="entry name" value="DoxX-like"/>
</dbReference>
<dbReference type="EMBL" id="JQEC01000004">
    <property type="protein sequence ID" value="KGJ96914.1"/>
    <property type="molecule type" value="Genomic_DNA"/>
</dbReference>
<keyword evidence="1" id="KW-0472">Membrane</keyword>
<proteinExistence type="predicted"/>
<organism evidence="2 3">
    <name type="scientific">Colwellia psychrerythraea</name>
    <name type="common">Vibrio psychroerythus</name>
    <dbReference type="NCBI Taxonomy" id="28229"/>
    <lineage>
        <taxon>Bacteria</taxon>
        <taxon>Pseudomonadati</taxon>
        <taxon>Pseudomonadota</taxon>
        <taxon>Gammaproteobacteria</taxon>
        <taxon>Alteromonadales</taxon>
        <taxon>Colwelliaceae</taxon>
        <taxon>Colwellia</taxon>
    </lineage>
</organism>
<reference evidence="2 3" key="1">
    <citation type="submission" date="2014-08" db="EMBL/GenBank/DDBJ databases">
        <title>Genomic and Phenotypic Diversity of Colwellia psychrerythraea strains from Disparate Marine Basins.</title>
        <authorList>
            <person name="Techtmann S.M."/>
            <person name="Stelling S.C."/>
            <person name="Utturkar S.M."/>
            <person name="Alshibli N."/>
            <person name="Harris A."/>
            <person name="Brown S.D."/>
            <person name="Hazen T.C."/>
        </authorList>
    </citation>
    <scope>NUCLEOTIDE SEQUENCE [LARGE SCALE GENOMIC DNA]</scope>
    <source>
        <strain evidence="2 3">GAB14E</strain>
    </source>
</reference>
<keyword evidence="1" id="KW-1133">Transmembrane helix</keyword>
<name>A0A099L1S2_COLPS</name>
<keyword evidence="1" id="KW-0812">Transmembrane</keyword>
<dbReference type="AlphaFoldDB" id="A0A099L1S2"/>
<protein>
    <submittedName>
        <fullName evidence="2">DoxX family</fullName>
    </submittedName>
</protein>
<gene>
    <name evidence="2" type="ORF">GAB14E_1382</name>
</gene>
<dbReference type="Proteomes" id="UP000029868">
    <property type="component" value="Unassembled WGS sequence"/>
</dbReference>
<feature type="transmembrane region" description="Helical" evidence="1">
    <location>
        <begin position="7"/>
        <end position="25"/>
    </location>
</feature>
<dbReference type="Pfam" id="PF13781">
    <property type="entry name" value="DoxX_3"/>
    <property type="match status" value="1"/>
</dbReference>
<sequence length="128" mass="14041">MSSIQIARFIISFSWLYHGIFPKLIHIAPLEKLMTASLGLSNELSYLLTKSAGVGEVIFGLAFFILYRNKAIVLLNIIGLTGLLAFVALMQPQLLIEAFNPVTTNIGLIGISLILLLELKNEIKKGKA</sequence>
<dbReference type="RefSeq" id="WP_033080690.1">
    <property type="nucleotide sequence ID" value="NZ_JQEC01000004.1"/>
</dbReference>
<feature type="transmembrane region" description="Helical" evidence="1">
    <location>
        <begin position="73"/>
        <end position="92"/>
    </location>
</feature>
<evidence type="ECO:0000313" key="2">
    <source>
        <dbReference type="EMBL" id="KGJ96914.1"/>
    </source>
</evidence>
<evidence type="ECO:0000313" key="3">
    <source>
        <dbReference type="Proteomes" id="UP000029868"/>
    </source>
</evidence>
<comment type="caution">
    <text evidence="2">The sequence shown here is derived from an EMBL/GenBank/DDBJ whole genome shotgun (WGS) entry which is preliminary data.</text>
</comment>
<accession>A0A099L1S2</accession>
<evidence type="ECO:0000256" key="1">
    <source>
        <dbReference type="SAM" id="Phobius"/>
    </source>
</evidence>
<feature type="transmembrane region" description="Helical" evidence="1">
    <location>
        <begin position="98"/>
        <end position="117"/>
    </location>
</feature>